<dbReference type="InterPro" id="IPR013486">
    <property type="entry name" value="SpoIID/LytB"/>
</dbReference>
<dbReference type="InterPro" id="IPR013693">
    <property type="entry name" value="SpoIID/LytB_N"/>
</dbReference>
<dbReference type="EMBL" id="FLUN01000001">
    <property type="protein sequence ID" value="SBW03735.1"/>
    <property type="molecule type" value="Genomic_DNA"/>
</dbReference>
<sequence length="543" mass="56902">MKKIFRQFASLLLAGALLLPMGHSSASAATAIPEVVRVGLAYGTGALPGANLLNSTGSGYRLGYFDDSLNFIQLGYTYETAISVVKTRNVYYDGKNYVDSATGAAVGCYHLQLPTVYASFDEALAAAKQAGGFPAWIGGAYYARVGAYLTVEGANTALAASGLNGATVVGTSSGGISVVKTGSSTILFQYDTGANTGMLGVKPGLDDSVKTATWFAGYKYYGGFRYQRISGGDLTVVNILDREDYINCVISQEMSDSWPLEALKAQAVIARSYAAVCSTRHQSQGFDLCATTHCQAYPGMNRIGANTTRAAAETAGQYVWYGGEIAETYYFSSDGGATEDAKNVWTQDIPYLKGVVDPWEAGVAGSISNYNWSVTYTKSELEQKLRAGGRNIGDLATVVVNPTAMGNAKSITFTDTLGKSWTIAGDSARVFLGARSVRLRLESGGGGGYYVNGSGTLSSVSDAYAIGGSGNVSQVGDGAYVITGSGTEQVQAPAGASGDSYTFVGSGWGHNVGMSQWGANAMAKAGKTYREILTFYYTGVEVK</sequence>
<organism evidence="3">
    <name type="scientific">uncultured Eubacteriales bacterium</name>
    <dbReference type="NCBI Taxonomy" id="172733"/>
    <lineage>
        <taxon>Bacteria</taxon>
        <taxon>Bacillati</taxon>
        <taxon>Bacillota</taxon>
        <taxon>Clostridia</taxon>
        <taxon>Eubacteriales</taxon>
        <taxon>environmental samples</taxon>
    </lineage>
</organism>
<feature type="chain" id="PRO_5013233647" evidence="1">
    <location>
        <begin position="29"/>
        <end position="543"/>
    </location>
</feature>
<evidence type="ECO:0000256" key="1">
    <source>
        <dbReference type="SAM" id="SignalP"/>
    </source>
</evidence>
<dbReference type="NCBIfam" id="TIGR02669">
    <property type="entry name" value="SpoIID_LytB"/>
    <property type="match status" value="1"/>
</dbReference>
<gene>
    <name evidence="3" type="ORF">KL86CLO1_11817</name>
</gene>
<dbReference type="PANTHER" id="PTHR30032">
    <property type="entry name" value="N-ACETYLMURAMOYL-L-ALANINE AMIDASE-RELATED"/>
    <property type="match status" value="1"/>
</dbReference>
<evidence type="ECO:0000313" key="3">
    <source>
        <dbReference type="EMBL" id="SBW03735.1"/>
    </source>
</evidence>
<accession>A0A212JWQ8</accession>
<evidence type="ECO:0000259" key="2">
    <source>
        <dbReference type="Pfam" id="PF08486"/>
    </source>
</evidence>
<reference evidence="3" key="1">
    <citation type="submission" date="2016-04" db="EMBL/GenBank/DDBJ databases">
        <authorList>
            <person name="Evans L.H."/>
            <person name="Alamgir A."/>
            <person name="Owens N."/>
            <person name="Weber N.D."/>
            <person name="Virtaneva K."/>
            <person name="Barbian K."/>
            <person name="Babar A."/>
            <person name="Rosenke K."/>
        </authorList>
    </citation>
    <scope>NUCLEOTIDE SEQUENCE</scope>
    <source>
        <strain evidence="3">86</strain>
    </source>
</reference>
<name>A0A212JWQ8_9FIRM</name>
<dbReference type="GO" id="GO:0030435">
    <property type="term" value="P:sporulation resulting in formation of a cellular spore"/>
    <property type="evidence" value="ECO:0007669"/>
    <property type="project" value="InterPro"/>
</dbReference>
<proteinExistence type="predicted"/>
<feature type="signal peptide" evidence="1">
    <location>
        <begin position="1"/>
        <end position="28"/>
    </location>
</feature>
<dbReference type="InterPro" id="IPR051922">
    <property type="entry name" value="Bact_Sporulation_Assoc"/>
</dbReference>
<dbReference type="AlphaFoldDB" id="A0A212JWQ8"/>
<keyword evidence="1" id="KW-0732">Signal</keyword>
<dbReference type="GO" id="GO:0030288">
    <property type="term" value="C:outer membrane-bounded periplasmic space"/>
    <property type="evidence" value="ECO:0007669"/>
    <property type="project" value="TreeGrafter"/>
</dbReference>
<dbReference type="PANTHER" id="PTHR30032:SF4">
    <property type="entry name" value="AMIDASE ENHANCER"/>
    <property type="match status" value="1"/>
</dbReference>
<protein>
    <submittedName>
        <fullName evidence="3">SpoIID/LytB domain protein</fullName>
    </submittedName>
</protein>
<dbReference type="Pfam" id="PF08486">
    <property type="entry name" value="SpoIID"/>
    <property type="match status" value="1"/>
</dbReference>
<feature type="domain" description="Sporulation stage II protein D amidase enhancer LytB N-terminal" evidence="2">
    <location>
        <begin position="232"/>
        <end position="321"/>
    </location>
</feature>